<accession>A0ACC2XEG5</accession>
<dbReference type="EMBL" id="JASBWV010000019">
    <property type="protein sequence ID" value="KAJ9121112.1"/>
    <property type="molecule type" value="Genomic_DNA"/>
</dbReference>
<evidence type="ECO:0000313" key="1">
    <source>
        <dbReference type="EMBL" id="KAJ9121112.1"/>
    </source>
</evidence>
<keyword evidence="2" id="KW-1185">Reference proteome</keyword>
<evidence type="ECO:0000313" key="2">
    <source>
        <dbReference type="Proteomes" id="UP001234202"/>
    </source>
</evidence>
<sequence>MIPDYFTKGSTPKYFGTSAILNAAIFKKVIPRNIGSEEALMDTLWAGFRYFASEHYGEDEMAREIARQLSGKKASEVFSSCVEIIIEELNGAGVPEELLNPRRMSWKKLYDICATHKYGKNKNLFLGREFEAYALSEDEEEDIDKLRKLKSCAKAQAVFDDGGGRDETQIWKLWEAERGREYKRLGGINEALYHVEEISLNQQANVAADAQLL</sequence>
<organism evidence="1 2">
    <name type="scientific">Naganishia onofrii</name>
    <dbReference type="NCBI Taxonomy" id="1851511"/>
    <lineage>
        <taxon>Eukaryota</taxon>
        <taxon>Fungi</taxon>
        <taxon>Dikarya</taxon>
        <taxon>Basidiomycota</taxon>
        <taxon>Agaricomycotina</taxon>
        <taxon>Tremellomycetes</taxon>
        <taxon>Filobasidiales</taxon>
        <taxon>Filobasidiaceae</taxon>
        <taxon>Naganishia</taxon>
    </lineage>
</organism>
<gene>
    <name evidence="1" type="ORF">QFC24_005094</name>
</gene>
<proteinExistence type="predicted"/>
<protein>
    <submittedName>
        <fullName evidence="1">Uncharacterized protein</fullName>
    </submittedName>
</protein>
<name>A0ACC2XEG5_9TREE</name>
<dbReference type="Proteomes" id="UP001234202">
    <property type="component" value="Unassembled WGS sequence"/>
</dbReference>
<reference evidence="1" key="1">
    <citation type="submission" date="2023-04" db="EMBL/GenBank/DDBJ databases">
        <title>Draft Genome sequencing of Naganishia species isolated from polar environments using Oxford Nanopore Technology.</title>
        <authorList>
            <person name="Leo P."/>
            <person name="Venkateswaran K."/>
        </authorList>
    </citation>
    <scope>NUCLEOTIDE SEQUENCE</scope>
    <source>
        <strain evidence="1">DBVPG 5303</strain>
    </source>
</reference>
<comment type="caution">
    <text evidence="1">The sequence shown here is derived from an EMBL/GenBank/DDBJ whole genome shotgun (WGS) entry which is preliminary data.</text>
</comment>